<dbReference type="PROSITE" id="PS00903">
    <property type="entry name" value="CYT_DCMP_DEAMINASES_1"/>
    <property type="match status" value="1"/>
</dbReference>
<dbReference type="Proteomes" id="UP000284219">
    <property type="component" value="Unassembled WGS sequence"/>
</dbReference>
<organism evidence="4 5">
    <name type="scientific">Ammoniphilus oxalaticus</name>
    <dbReference type="NCBI Taxonomy" id="66863"/>
    <lineage>
        <taxon>Bacteria</taxon>
        <taxon>Bacillati</taxon>
        <taxon>Bacillota</taxon>
        <taxon>Bacilli</taxon>
        <taxon>Bacillales</taxon>
        <taxon>Paenibacillaceae</taxon>
        <taxon>Aneurinibacillus group</taxon>
        <taxon>Ammoniphilus</taxon>
    </lineage>
</organism>
<dbReference type="RefSeq" id="WP_120188561.1">
    <property type="nucleotide sequence ID" value="NZ_MCHY01000006.1"/>
</dbReference>
<evidence type="ECO:0000256" key="1">
    <source>
        <dbReference type="ARBA" id="ARBA00022723"/>
    </source>
</evidence>
<dbReference type="InterPro" id="IPR016192">
    <property type="entry name" value="APOBEC/CMP_deaminase_Zn-bd"/>
</dbReference>
<accession>A0A419SNT9</accession>
<dbReference type="GO" id="GO:0002100">
    <property type="term" value="P:tRNA wobble adenosine to inosine editing"/>
    <property type="evidence" value="ECO:0007669"/>
    <property type="project" value="InterPro"/>
</dbReference>
<dbReference type="InterPro" id="IPR002125">
    <property type="entry name" value="CMP_dCMP_dom"/>
</dbReference>
<dbReference type="InterPro" id="IPR016193">
    <property type="entry name" value="Cytidine_deaminase-like"/>
</dbReference>
<dbReference type="GO" id="GO:0052717">
    <property type="term" value="F:tRNA-specific adenosine-34 deaminase activity"/>
    <property type="evidence" value="ECO:0007669"/>
    <property type="project" value="UniProtKB-EC"/>
</dbReference>
<dbReference type="EMBL" id="MCHY01000006">
    <property type="protein sequence ID" value="RKD25881.1"/>
    <property type="molecule type" value="Genomic_DNA"/>
</dbReference>
<dbReference type="GO" id="GO:0006152">
    <property type="term" value="P:purine nucleoside catabolic process"/>
    <property type="evidence" value="ECO:0007669"/>
    <property type="project" value="TreeGrafter"/>
</dbReference>
<evidence type="ECO:0000259" key="3">
    <source>
        <dbReference type="PROSITE" id="PS51747"/>
    </source>
</evidence>
<dbReference type="GO" id="GO:0008270">
    <property type="term" value="F:zinc ion binding"/>
    <property type="evidence" value="ECO:0007669"/>
    <property type="project" value="InterPro"/>
</dbReference>
<dbReference type="GO" id="GO:0047974">
    <property type="term" value="F:guanosine deaminase activity"/>
    <property type="evidence" value="ECO:0007669"/>
    <property type="project" value="TreeGrafter"/>
</dbReference>
<name>A0A419SNT9_9BACL</name>
<comment type="caution">
    <text evidence="4">The sequence shown here is derived from an EMBL/GenBank/DDBJ whole genome shotgun (WGS) entry which is preliminary data.</text>
</comment>
<proteinExistence type="predicted"/>
<dbReference type="Gene3D" id="3.40.140.10">
    <property type="entry name" value="Cytidine Deaminase, domain 2"/>
    <property type="match status" value="1"/>
</dbReference>
<evidence type="ECO:0000313" key="5">
    <source>
        <dbReference type="Proteomes" id="UP000284219"/>
    </source>
</evidence>
<gene>
    <name evidence="4" type="ORF">BEP19_02820</name>
</gene>
<keyword evidence="5" id="KW-1185">Reference proteome</keyword>
<reference evidence="4 5" key="1">
    <citation type="submission" date="2016-08" db="EMBL/GenBank/DDBJ databases">
        <title>Novel Firmicute Genomes.</title>
        <authorList>
            <person name="Poppleton D.I."/>
            <person name="Gribaldo S."/>
        </authorList>
    </citation>
    <scope>NUCLEOTIDE SEQUENCE [LARGE SCALE GENOMIC DNA]</scope>
    <source>
        <strain evidence="4 5">RAOx-1</strain>
    </source>
</reference>
<dbReference type="SUPFAM" id="SSF53927">
    <property type="entry name" value="Cytidine deaminase-like"/>
    <property type="match status" value="1"/>
</dbReference>
<dbReference type="OrthoDB" id="9802676at2"/>
<evidence type="ECO:0000313" key="4">
    <source>
        <dbReference type="EMBL" id="RKD25881.1"/>
    </source>
</evidence>
<dbReference type="PROSITE" id="PS51747">
    <property type="entry name" value="CYT_DCMP_DEAMINASES_2"/>
    <property type="match status" value="1"/>
</dbReference>
<evidence type="ECO:0000256" key="2">
    <source>
        <dbReference type="ARBA" id="ARBA00022833"/>
    </source>
</evidence>
<dbReference type="PANTHER" id="PTHR11079:SF161">
    <property type="entry name" value="CMP_DCMP-TYPE DEAMINASE DOMAIN-CONTAINING PROTEIN"/>
    <property type="match status" value="1"/>
</dbReference>
<sequence length="151" mass="16736">MNSFMKRAVELAIENVRAGGQPFGAVLVKGNEIVAEGVNEIHQKFDVSGHAELLAVRRAQERFQTNDLSDFVMYASGEPCPMCFAAMSFAGIDQVYYCNAVEEAVAVGLGKSKEIYEDFGKAKDERTPPMRRMPLEAGQLDPMKVWQEANK</sequence>
<dbReference type="Pfam" id="PF00383">
    <property type="entry name" value="dCMP_cyt_deam_1"/>
    <property type="match status" value="1"/>
</dbReference>
<keyword evidence="1" id="KW-0479">Metal-binding</keyword>
<dbReference type="CDD" id="cd01285">
    <property type="entry name" value="nucleoside_deaminase"/>
    <property type="match status" value="1"/>
</dbReference>
<keyword evidence="2" id="KW-0862">Zinc</keyword>
<dbReference type="PANTHER" id="PTHR11079">
    <property type="entry name" value="CYTOSINE DEAMINASE FAMILY MEMBER"/>
    <property type="match status" value="1"/>
</dbReference>
<dbReference type="AlphaFoldDB" id="A0A419SNT9"/>
<feature type="domain" description="CMP/dCMP-type deaminase" evidence="3">
    <location>
        <begin position="1"/>
        <end position="112"/>
    </location>
</feature>
<protein>
    <submittedName>
        <fullName evidence="4">tRNA-specific adenosine deaminase</fullName>
    </submittedName>
</protein>